<dbReference type="GO" id="GO:0030170">
    <property type="term" value="F:pyridoxal phosphate binding"/>
    <property type="evidence" value="ECO:0007669"/>
    <property type="project" value="UniProtKB-UniRule"/>
</dbReference>
<dbReference type="Pfam" id="PF01168">
    <property type="entry name" value="Ala_racemase_N"/>
    <property type="match status" value="1"/>
</dbReference>
<comment type="function">
    <text evidence="2">Pyridoxal 5'-phosphate (PLP)-binding protein, which is involved in PLP homeostasis.</text>
</comment>
<proteinExistence type="inferred from homology"/>
<accession>A0A081BWN2</accession>
<evidence type="ECO:0000256" key="3">
    <source>
        <dbReference type="PIRSR" id="PIRSR004848-1"/>
    </source>
</evidence>
<dbReference type="Proteomes" id="UP000030661">
    <property type="component" value="Unassembled WGS sequence"/>
</dbReference>
<dbReference type="STRING" id="1499967.U27_03701"/>
<evidence type="ECO:0000256" key="4">
    <source>
        <dbReference type="RuleBase" id="RU004514"/>
    </source>
</evidence>
<evidence type="ECO:0000256" key="2">
    <source>
        <dbReference type="HAMAP-Rule" id="MF_02087"/>
    </source>
</evidence>
<dbReference type="InterPro" id="IPR011078">
    <property type="entry name" value="PyrdxlP_homeostasis"/>
</dbReference>
<dbReference type="HOGENOM" id="CLU_059988_1_0_0"/>
<feature type="modified residue" description="N6-(pyridoxal phosphate)lysine" evidence="2 3">
    <location>
        <position position="40"/>
    </location>
</feature>
<dbReference type="FunFam" id="3.20.20.10:FF:000018">
    <property type="entry name" value="Pyridoxal phosphate homeostasis protein"/>
    <property type="match status" value="1"/>
</dbReference>
<evidence type="ECO:0000313" key="6">
    <source>
        <dbReference type="EMBL" id="GAK56737.1"/>
    </source>
</evidence>
<dbReference type="HAMAP" id="MF_02087">
    <property type="entry name" value="PLP_homeostasis"/>
    <property type="match status" value="1"/>
</dbReference>
<sequence>MTGYTCLPTPVKFVVMSITEKYQQLRAEIPEHVTIVLAAKTRTAEEVAEAIAAGATDIGENYVQEAEEIYHALGAQAKRVRWHSIGAIQTNKINKALEIFDVFQTVDSLKHARALNTRAARIEKVLPVYIEVNIGAESSKAGIPPEYGKLEHLVHEMAQLENLKIEGLMTMGPLSEDPEVSRPYFRAAKTMFDQLRAVDIPNVNMHVLSMGMSASYQVAIEEGATMVRLGTIVFGERYYA</sequence>
<protein>
    <recommendedName>
        <fullName evidence="2">Pyridoxal phosphate homeostasis protein</fullName>
        <shortName evidence="2">PLP homeostasis protein</shortName>
    </recommendedName>
</protein>
<gene>
    <name evidence="6" type="ORF">U27_03701</name>
</gene>
<comment type="cofactor">
    <cofactor evidence="3">
        <name>pyridoxal 5'-phosphate</name>
        <dbReference type="ChEBI" id="CHEBI:597326"/>
    </cofactor>
</comment>
<dbReference type="SUPFAM" id="SSF51419">
    <property type="entry name" value="PLP-binding barrel"/>
    <property type="match status" value="1"/>
</dbReference>
<dbReference type="AlphaFoldDB" id="A0A081BWN2"/>
<keyword evidence="7" id="KW-1185">Reference proteome</keyword>
<evidence type="ECO:0000313" key="7">
    <source>
        <dbReference type="Proteomes" id="UP000030661"/>
    </source>
</evidence>
<dbReference type="eggNOG" id="COG0325">
    <property type="taxonomic scope" value="Bacteria"/>
</dbReference>
<dbReference type="InterPro" id="IPR001608">
    <property type="entry name" value="Ala_racemase_N"/>
</dbReference>
<dbReference type="PIRSF" id="PIRSF004848">
    <property type="entry name" value="YBL036c_PLPDEIII"/>
    <property type="match status" value="1"/>
</dbReference>
<dbReference type="EMBL" id="DF820465">
    <property type="protein sequence ID" value="GAK56737.1"/>
    <property type="molecule type" value="Genomic_DNA"/>
</dbReference>
<organism evidence="6">
    <name type="scientific">Vecturithrix granuli</name>
    <dbReference type="NCBI Taxonomy" id="1499967"/>
    <lineage>
        <taxon>Bacteria</taxon>
        <taxon>Candidatus Moduliflexota</taxon>
        <taxon>Candidatus Vecturitrichia</taxon>
        <taxon>Candidatus Vecturitrichales</taxon>
        <taxon>Candidatus Vecturitrichaceae</taxon>
        <taxon>Candidatus Vecturithrix</taxon>
    </lineage>
</organism>
<feature type="domain" description="Alanine racemase N-terminal" evidence="5">
    <location>
        <begin position="18"/>
        <end position="236"/>
    </location>
</feature>
<dbReference type="InterPro" id="IPR029066">
    <property type="entry name" value="PLP-binding_barrel"/>
</dbReference>
<name>A0A081BWN2_VECG1</name>
<comment type="similarity">
    <text evidence="2 4">Belongs to the pyridoxal phosphate-binding protein YggS/PROSC family.</text>
</comment>
<evidence type="ECO:0000256" key="1">
    <source>
        <dbReference type="ARBA" id="ARBA00022898"/>
    </source>
</evidence>
<dbReference type="Gene3D" id="3.20.20.10">
    <property type="entry name" value="Alanine racemase"/>
    <property type="match status" value="1"/>
</dbReference>
<evidence type="ECO:0000259" key="5">
    <source>
        <dbReference type="Pfam" id="PF01168"/>
    </source>
</evidence>
<dbReference type="PANTHER" id="PTHR10146:SF14">
    <property type="entry name" value="PYRIDOXAL PHOSPHATE HOMEOSTASIS PROTEIN"/>
    <property type="match status" value="1"/>
</dbReference>
<dbReference type="NCBIfam" id="TIGR00044">
    <property type="entry name" value="YggS family pyridoxal phosphate-dependent enzyme"/>
    <property type="match status" value="1"/>
</dbReference>
<dbReference type="CDD" id="cd00635">
    <property type="entry name" value="PLPDE_III_YBL036c_like"/>
    <property type="match status" value="1"/>
</dbReference>
<keyword evidence="1 2" id="KW-0663">Pyridoxal phosphate</keyword>
<reference evidence="6" key="1">
    <citation type="journal article" date="2015" name="PeerJ">
        <title>First genomic representation of candidate bacterial phylum KSB3 points to enhanced environmental sensing as a trigger of wastewater bulking.</title>
        <authorList>
            <person name="Sekiguchi Y."/>
            <person name="Ohashi A."/>
            <person name="Parks D.H."/>
            <person name="Yamauchi T."/>
            <person name="Tyson G.W."/>
            <person name="Hugenholtz P."/>
        </authorList>
    </citation>
    <scope>NUCLEOTIDE SEQUENCE [LARGE SCALE GENOMIC DNA]</scope>
</reference>
<dbReference type="PANTHER" id="PTHR10146">
    <property type="entry name" value="PROLINE SYNTHETASE CO-TRANSCRIBED BACTERIAL HOMOLOG PROTEIN"/>
    <property type="match status" value="1"/>
</dbReference>